<feature type="domain" description="Mce/MlaD" evidence="2">
    <location>
        <begin position="38"/>
        <end position="116"/>
    </location>
</feature>
<dbReference type="EMBL" id="BMYV01000001">
    <property type="protein sequence ID" value="GGX60488.1"/>
    <property type="molecule type" value="Genomic_DNA"/>
</dbReference>
<dbReference type="PANTHER" id="PTHR36698">
    <property type="entry name" value="BLL5892 PROTEIN"/>
    <property type="match status" value="1"/>
</dbReference>
<keyword evidence="4" id="KW-1185">Reference proteome</keyword>
<comment type="caution">
    <text evidence="3">The sequence shown here is derived from an EMBL/GenBank/DDBJ whole genome shotgun (WGS) entry which is preliminary data.</text>
</comment>
<keyword evidence="1" id="KW-0472">Membrane</keyword>
<evidence type="ECO:0000313" key="4">
    <source>
        <dbReference type="Proteomes" id="UP000600865"/>
    </source>
</evidence>
<proteinExistence type="predicted"/>
<evidence type="ECO:0000313" key="3">
    <source>
        <dbReference type="EMBL" id="GGX60488.1"/>
    </source>
</evidence>
<protein>
    <submittedName>
        <fullName evidence="3">ABC transporter substrate-binding protein</fullName>
    </submittedName>
</protein>
<name>A0A918KEF5_9PROT</name>
<gene>
    <name evidence="3" type="ORF">GCM10011309_07910</name>
</gene>
<dbReference type="RefSeq" id="WP_189581563.1">
    <property type="nucleotide sequence ID" value="NZ_BMYV01000001.1"/>
</dbReference>
<feature type="transmembrane region" description="Helical" evidence="1">
    <location>
        <begin position="7"/>
        <end position="28"/>
    </location>
</feature>
<dbReference type="InterPro" id="IPR003399">
    <property type="entry name" value="Mce/MlaD"/>
</dbReference>
<dbReference type="AlphaFoldDB" id="A0A918KEF5"/>
<dbReference type="PANTHER" id="PTHR36698:SF2">
    <property type="entry name" value="MCE_MLAD DOMAIN-CONTAINING PROTEIN"/>
    <property type="match status" value="1"/>
</dbReference>
<keyword evidence="1" id="KW-0812">Transmembrane</keyword>
<evidence type="ECO:0000259" key="2">
    <source>
        <dbReference type="Pfam" id="PF02470"/>
    </source>
</evidence>
<accession>A0A918KEF5</accession>
<dbReference type="Proteomes" id="UP000600865">
    <property type="component" value="Unassembled WGS sequence"/>
</dbReference>
<reference evidence="3 4" key="1">
    <citation type="journal article" date="2014" name="Int. J. Syst. Evol. Microbiol.">
        <title>Complete genome sequence of Corynebacterium casei LMG S-19264T (=DSM 44701T), isolated from a smear-ripened cheese.</title>
        <authorList>
            <consortium name="US DOE Joint Genome Institute (JGI-PGF)"/>
            <person name="Walter F."/>
            <person name="Albersmeier A."/>
            <person name="Kalinowski J."/>
            <person name="Ruckert C."/>
        </authorList>
    </citation>
    <scope>NUCLEOTIDE SEQUENCE [LARGE SCALE GENOMIC DNA]</scope>
    <source>
        <strain evidence="3 4">KCTC 23968</strain>
    </source>
</reference>
<dbReference type="Pfam" id="PF02470">
    <property type="entry name" value="MlaD"/>
    <property type="match status" value="1"/>
</dbReference>
<organism evidence="3 4">
    <name type="scientific">Litorimonas cladophorae</name>
    <dbReference type="NCBI Taxonomy" id="1220491"/>
    <lineage>
        <taxon>Bacteria</taxon>
        <taxon>Pseudomonadati</taxon>
        <taxon>Pseudomonadota</taxon>
        <taxon>Alphaproteobacteria</taxon>
        <taxon>Maricaulales</taxon>
        <taxon>Robiginitomaculaceae</taxon>
    </lineage>
</organism>
<evidence type="ECO:0000256" key="1">
    <source>
        <dbReference type="SAM" id="Phobius"/>
    </source>
</evidence>
<sequence length="326" mass="34425">MENKANYALIGMFVVVAVTAVLGFAIWLTGASINRQYDTYEVAFDGGVRGLSKGSEVRFNGLGVGEVTNLAYDKDDPNLVLAEVQVTENTPIDVNAKAQLTPLGLTGLNYIEITPGFDSGAPLMADMPGRGPKRIVGTESSVDELLTGGGDVVVAAQSALARANMLLSEENLATFSSILKNVDAITASVDVSELEASKLNDMMDSFKLAADAIAETARSIEGTSDSIDVAVKEDFKALLMKAEDTLKTVDTTVSSFDGTAQGIDEMVVDARGAVNRLSNSGLTDLEETVDAIRHLVTTLGRVADGLEQSPTQFLVGAEREEVVLPQ</sequence>
<keyword evidence="1" id="KW-1133">Transmembrane helix</keyword>